<evidence type="ECO:0000256" key="1">
    <source>
        <dbReference type="ARBA" id="ARBA00000151"/>
    </source>
</evidence>
<dbReference type="GO" id="GO:0005829">
    <property type="term" value="C:cytosol"/>
    <property type="evidence" value="ECO:0007669"/>
    <property type="project" value="TreeGrafter"/>
</dbReference>
<dbReference type="Pfam" id="PF08543">
    <property type="entry name" value="Phos_pyr_kin"/>
    <property type="match status" value="1"/>
</dbReference>
<gene>
    <name evidence="10" type="primary">thiD</name>
    <name evidence="10" type="ORF">EPA93_18345</name>
</gene>
<keyword evidence="6 10" id="KW-0418">Kinase</keyword>
<evidence type="ECO:0000256" key="7">
    <source>
        <dbReference type="ARBA" id="ARBA00022840"/>
    </source>
</evidence>
<dbReference type="Proteomes" id="UP000290365">
    <property type="component" value="Chromosome"/>
</dbReference>
<evidence type="ECO:0000313" key="10">
    <source>
        <dbReference type="EMBL" id="QBD83509.1"/>
    </source>
</evidence>
<dbReference type="CDD" id="cd01169">
    <property type="entry name" value="HMPP_kinase"/>
    <property type="match status" value="1"/>
</dbReference>
<feature type="domain" description="Pyridoxamine kinase/Phosphomethylpyrimidine kinase" evidence="9">
    <location>
        <begin position="24"/>
        <end position="265"/>
    </location>
</feature>
<keyword evidence="8" id="KW-0784">Thiamine biosynthesis</keyword>
<evidence type="ECO:0000256" key="8">
    <source>
        <dbReference type="ARBA" id="ARBA00022977"/>
    </source>
</evidence>
<dbReference type="GO" id="GO:0008902">
    <property type="term" value="F:hydroxymethylpyrimidine kinase activity"/>
    <property type="evidence" value="ECO:0007669"/>
    <property type="project" value="UniProtKB-EC"/>
</dbReference>
<dbReference type="KEGG" id="kbs:EPA93_18345"/>
<dbReference type="GO" id="GO:0008972">
    <property type="term" value="F:phosphomethylpyrimidine kinase activity"/>
    <property type="evidence" value="ECO:0007669"/>
    <property type="project" value="UniProtKB-EC"/>
</dbReference>
<evidence type="ECO:0000256" key="3">
    <source>
        <dbReference type="ARBA" id="ARBA00004769"/>
    </source>
</evidence>
<dbReference type="PANTHER" id="PTHR20858">
    <property type="entry name" value="PHOSPHOMETHYLPYRIMIDINE KINASE"/>
    <property type="match status" value="1"/>
</dbReference>
<dbReference type="EC" id="2.7.1.49" evidence="10"/>
<dbReference type="InterPro" id="IPR029056">
    <property type="entry name" value="Ribokinase-like"/>
</dbReference>
<keyword evidence="5" id="KW-0547">Nucleotide-binding</keyword>
<name>A0A4P6K5E9_KTERU</name>
<dbReference type="InterPro" id="IPR004399">
    <property type="entry name" value="HMP/HMP-P_kinase_dom"/>
</dbReference>
<dbReference type="OrthoDB" id="9810880at2"/>
<comment type="pathway">
    <text evidence="3">Cofactor biosynthesis; thiamine diphosphate biosynthesis; 4-amino-2-methyl-5-diphosphomethylpyrimidine from 5-amino-1-(5-phospho-D-ribosyl)imidazole: step 3/3.</text>
</comment>
<keyword evidence="7" id="KW-0067">ATP-binding</keyword>
<evidence type="ECO:0000256" key="6">
    <source>
        <dbReference type="ARBA" id="ARBA00022777"/>
    </source>
</evidence>
<dbReference type="NCBIfam" id="TIGR00097">
    <property type="entry name" value="HMP-P_kinase"/>
    <property type="match status" value="1"/>
</dbReference>
<accession>A0A4P6K5E9</accession>
<dbReference type="Gene3D" id="3.40.1190.20">
    <property type="match status" value="1"/>
</dbReference>
<comment type="catalytic activity">
    <reaction evidence="2">
        <text>4-amino-2-methyl-5-(phosphooxymethyl)pyrimidine + ATP = 4-amino-2-methyl-5-(diphosphooxymethyl)pyrimidine + ADP</text>
        <dbReference type="Rhea" id="RHEA:19893"/>
        <dbReference type="ChEBI" id="CHEBI:30616"/>
        <dbReference type="ChEBI" id="CHEBI:57841"/>
        <dbReference type="ChEBI" id="CHEBI:58354"/>
        <dbReference type="ChEBI" id="CHEBI:456216"/>
        <dbReference type="EC" id="2.7.4.7"/>
    </reaction>
</comment>
<dbReference type="SUPFAM" id="SSF53613">
    <property type="entry name" value="Ribokinase-like"/>
    <property type="match status" value="1"/>
</dbReference>
<keyword evidence="11" id="KW-1185">Reference proteome</keyword>
<dbReference type="GO" id="GO:0009228">
    <property type="term" value="P:thiamine biosynthetic process"/>
    <property type="evidence" value="ECO:0007669"/>
    <property type="project" value="UniProtKB-KW"/>
</dbReference>
<protein>
    <submittedName>
        <fullName evidence="10">Bifunctional hydroxymethylpyrimidine kinase/phosphomethylpyrimidine kinase</fullName>
        <ecNumber evidence="10">2.7.1.49</ecNumber>
        <ecNumber evidence="10">2.7.4.7</ecNumber>
    </submittedName>
</protein>
<evidence type="ECO:0000259" key="9">
    <source>
        <dbReference type="Pfam" id="PF08543"/>
    </source>
</evidence>
<dbReference type="FunFam" id="3.40.1190.20:FF:000003">
    <property type="entry name" value="Phosphomethylpyrimidine kinase ThiD"/>
    <property type="match status" value="1"/>
</dbReference>
<dbReference type="EC" id="2.7.4.7" evidence="10"/>
<sequence>MSRRGDEEGNRRVSPRALTIAGSDSGAGAGIQADLKTFAALEVYGLSAITAITAQNTRSVYAAYELPVELIEAQIDAVLEDIGADAAKTGMLASPQIIEAVAGRVRKWNLRLVVDPVMRAKSGDALLQSDAVQALRSQLLPLAEVITPNLPEAEILVGGPIDTLEDMREAARRIHALGVQHVVVKGGHSSGEPIDVYFDGQQFVELRSQRIKTAHTHGTGCTFSAAITALLARGLPVEKAVAGAKRYITEAIRQAPGIGHGHGPVEHFWQWRQLATSTDAGSEGLIGAS</sequence>
<organism evidence="10 11">
    <name type="scientific">Ktedonosporobacter rubrisoli</name>
    <dbReference type="NCBI Taxonomy" id="2509675"/>
    <lineage>
        <taxon>Bacteria</taxon>
        <taxon>Bacillati</taxon>
        <taxon>Chloroflexota</taxon>
        <taxon>Ktedonobacteria</taxon>
        <taxon>Ktedonobacterales</taxon>
        <taxon>Ktedonosporobacteraceae</taxon>
        <taxon>Ktedonosporobacter</taxon>
    </lineage>
</organism>
<dbReference type="GO" id="GO:0005524">
    <property type="term" value="F:ATP binding"/>
    <property type="evidence" value="ECO:0007669"/>
    <property type="project" value="UniProtKB-KW"/>
</dbReference>
<dbReference type="EMBL" id="CP035758">
    <property type="protein sequence ID" value="QBD83509.1"/>
    <property type="molecule type" value="Genomic_DNA"/>
</dbReference>
<comment type="catalytic activity">
    <reaction evidence="1">
        <text>4-amino-5-hydroxymethyl-2-methylpyrimidine + ATP = 4-amino-2-methyl-5-(phosphooxymethyl)pyrimidine + ADP + H(+)</text>
        <dbReference type="Rhea" id="RHEA:23096"/>
        <dbReference type="ChEBI" id="CHEBI:15378"/>
        <dbReference type="ChEBI" id="CHEBI:16892"/>
        <dbReference type="ChEBI" id="CHEBI:30616"/>
        <dbReference type="ChEBI" id="CHEBI:58354"/>
        <dbReference type="ChEBI" id="CHEBI:456216"/>
        <dbReference type="EC" id="2.7.1.49"/>
    </reaction>
</comment>
<evidence type="ECO:0000313" key="11">
    <source>
        <dbReference type="Proteomes" id="UP000290365"/>
    </source>
</evidence>
<dbReference type="InterPro" id="IPR013749">
    <property type="entry name" value="PM/HMP-P_kinase-1"/>
</dbReference>
<evidence type="ECO:0000256" key="4">
    <source>
        <dbReference type="ARBA" id="ARBA00022679"/>
    </source>
</evidence>
<keyword evidence="4 10" id="KW-0808">Transferase</keyword>
<dbReference type="AlphaFoldDB" id="A0A4P6K5E9"/>
<evidence type="ECO:0000256" key="2">
    <source>
        <dbReference type="ARBA" id="ARBA00000565"/>
    </source>
</evidence>
<dbReference type="PANTHER" id="PTHR20858:SF17">
    <property type="entry name" value="HYDROXYMETHYLPYRIMIDINE_PHOSPHOMETHYLPYRIMIDINE KINASE THI20-RELATED"/>
    <property type="match status" value="1"/>
</dbReference>
<reference evidence="10 11" key="1">
    <citation type="submission" date="2019-01" db="EMBL/GenBank/DDBJ databases">
        <title>Ktedonosporobacter rubrisoli SCAWS-G2.</title>
        <authorList>
            <person name="Huang Y."/>
            <person name="Yan B."/>
        </authorList>
    </citation>
    <scope>NUCLEOTIDE SEQUENCE [LARGE SCALE GENOMIC DNA]</scope>
    <source>
        <strain evidence="10 11">SCAWS-G2</strain>
    </source>
</reference>
<evidence type="ECO:0000256" key="5">
    <source>
        <dbReference type="ARBA" id="ARBA00022741"/>
    </source>
</evidence>
<proteinExistence type="predicted"/>